<dbReference type="Proteomes" id="UP000789525">
    <property type="component" value="Unassembled WGS sequence"/>
</dbReference>
<name>A0ACA9P2R7_9GLOM</name>
<keyword evidence="2" id="KW-1185">Reference proteome</keyword>
<feature type="non-terminal residue" evidence="1">
    <location>
        <position position="514"/>
    </location>
</feature>
<evidence type="ECO:0000313" key="2">
    <source>
        <dbReference type="Proteomes" id="UP000789525"/>
    </source>
</evidence>
<comment type="caution">
    <text evidence="1">The sequence shown here is derived from an EMBL/GenBank/DDBJ whole genome shotgun (WGS) entry which is preliminary data.</text>
</comment>
<evidence type="ECO:0000313" key="1">
    <source>
        <dbReference type="EMBL" id="CAG8687864.1"/>
    </source>
</evidence>
<accession>A0ACA9P2R7</accession>
<sequence>MCLGDDSLTDQTDTNTTNSTTDIELGQSIVRALATELASCLEEGTQMEAIIKNGALESAHQTTPTTEFLSKESSTHSALWRSTREDRSRKEAQRVANRMGDMSEKVDVQGDGDPSGVVSERDRVVRETKVLFEGRSLELKGEVPTETGSSARQPWNHNRPCEFASNAEVAALCDGVFDEKKQILTAYLPSMHWQPSCRANNTDQTTESCRSNTTHNAPVVARVSLDVLKDLDGLRERIPTHGDIGKLGTGLWHDRCMERLWGTENQFWALISNEWEAPLEPGTQGLRRRDKAFLDQMVIESPAYCRRPAAGPGPWRDAPCKALSIGRASEMTDVQTARAKGHRRAGATNGFHSSTLLQYSQAGHFQAILLSHDILLEGLIFRKREQALMEDGQIAHEQVGTGRSLTGELIRRAATHINLFACDNGTRDVDRASVAVRVKSSATMDVFPVEIIQQILQNLRPIIVPTPAKIDDPSVVTNCNRNWWAGQSASSDAQKSNHPLDNTPNLTIDARAVQ</sequence>
<organism evidence="1 2">
    <name type="scientific">Acaulospora colombiana</name>
    <dbReference type="NCBI Taxonomy" id="27376"/>
    <lineage>
        <taxon>Eukaryota</taxon>
        <taxon>Fungi</taxon>
        <taxon>Fungi incertae sedis</taxon>
        <taxon>Mucoromycota</taxon>
        <taxon>Glomeromycotina</taxon>
        <taxon>Glomeromycetes</taxon>
        <taxon>Diversisporales</taxon>
        <taxon>Acaulosporaceae</taxon>
        <taxon>Acaulospora</taxon>
    </lineage>
</organism>
<protein>
    <submittedName>
        <fullName evidence="1">5868_t:CDS:1</fullName>
    </submittedName>
</protein>
<reference evidence="1" key="1">
    <citation type="submission" date="2021-06" db="EMBL/GenBank/DDBJ databases">
        <authorList>
            <person name="Kallberg Y."/>
            <person name="Tangrot J."/>
            <person name="Rosling A."/>
        </authorList>
    </citation>
    <scope>NUCLEOTIDE SEQUENCE</scope>
    <source>
        <strain evidence="1">CL356</strain>
    </source>
</reference>
<gene>
    <name evidence="1" type="ORF">ACOLOM_LOCUS9689</name>
</gene>
<proteinExistence type="predicted"/>
<dbReference type="EMBL" id="CAJVPT010028783">
    <property type="protein sequence ID" value="CAG8687864.1"/>
    <property type="molecule type" value="Genomic_DNA"/>
</dbReference>